<dbReference type="SUPFAM" id="SSF53756">
    <property type="entry name" value="UDP-Glycosyltransferase/glycogen phosphorylase"/>
    <property type="match status" value="1"/>
</dbReference>
<dbReference type="AlphaFoldDB" id="A0A0A0L341"/>
<dbReference type="EC" id="2.4.1.-" evidence="5"/>
<dbReference type="PROSITE" id="PS00375">
    <property type="entry name" value="UDPGT"/>
    <property type="match status" value="1"/>
</dbReference>
<reference evidence="6 7" key="4">
    <citation type="journal article" date="2011" name="BMC Genomics">
        <title>RNA-Seq improves annotation of protein-coding genes in the cucumber genome.</title>
        <authorList>
            <person name="Li Z."/>
            <person name="Zhang Z."/>
            <person name="Yan P."/>
            <person name="Huang S."/>
            <person name="Fei Z."/>
            <person name="Lin K."/>
        </authorList>
    </citation>
    <scope>NUCLEOTIDE SEQUENCE [LARGE SCALE GENOMIC DNA]</scope>
    <source>
        <strain evidence="7">cv. 9930</strain>
    </source>
</reference>
<comment type="pathway">
    <text evidence="1">Secondary metabolite biosynthesis; terpenoid biosynthesis.</text>
</comment>
<evidence type="ECO:0000313" key="7">
    <source>
        <dbReference type="Proteomes" id="UP000029981"/>
    </source>
</evidence>
<dbReference type="PANTHER" id="PTHR48048:SF45">
    <property type="entry name" value="GLYCOSYLTRANSFERASE"/>
    <property type="match status" value="1"/>
</dbReference>
<name>A0A0A0L341_CUCSA</name>
<dbReference type="PANTHER" id="PTHR48048">
    <property type="entry name" value="GLYCOSYLTRANSFERASE"/>
    <property type="match status" value="1"/>
</dbReference>
<keyword evidence="4" id="KW-0328">Glycosyltransferase</keyword>
<accession>A0A0A0L341</accession>
<dbReference type="STRING" id="3659.A0A0A0L341"/>
<dbReference type="OMA" id="PSATHGH"/>
<evidence type="ECO:0000313" key="6">
    <source>
        <dbReference type="EMBL" id="KGN54992.1"/>
    </source>
</evidence>
<evidence type="ECO:0000256" key="4">
    <source>
        <dbReference type="RuleBase" id="RU003718"/>
    </source>
</evidence>
<dbReference type="KEGG" id="csv:101217294"/>
<dbReference type="Pfam" id="PF00201">
    <property type="entry name" value="UDPGT"/>
    <property type="match status" value="1"/>
</dbReference>
<dbReference type="GO" id="GO:0035251">
    <property type="term" value="F:UDP-glucosyltransferase activity"/>
    <property type="evidence" value="ECO:0000318"/>
    <property type="project" value="GO_Central"/>
</dbReference>
<keyword evidence="3 4" id="KW-0808">Transferase</keyword>
<dbReference type="Proteomes" id="UP000029981">
    <property type="component" value="Chromosome 4"/>
</dbReference>
<organism evidence="6 7">
    <name type="scientific">Cucumis sativus</name>
    <name type="common">Cucumber</name>
    <dbReference type="NCBI Taxonomy" id="3659"/>
    <lineage>
        <taxon>Eukaryota</taxon>
        <taxon>Viridiplantae</taxon>
        <taxon>Streptophyta</taxon>
        <taxon>Embryophyta</taxon>
        <taxon>Tracheophyta</taxon>
        <taxon>Spermatophyta</taxon>
        <taxon>Magnoliopsida</taxon>
        <taxon>eudicotyledons</taxon>
        <taxon>Gunneridae</taxon>
        <taxon>Pentapetalae</taxon>
        <taxon>rosids</taxon>
        <taxon>fabids</taxon>
        <taxon>Cucurbitales</taxon>
        <taxon>Cucurbitaceae</taxon>
        <taxon>Benincaseae</taxon>
        <taxon>Cucumis</taxon>
    </lineage>
</organism>
<dbReference type="EMBL" id="CM002925">
    <property type="protein sequence ID" value="KGN54992.1"/>
    <property type="molecule type" value="Genomic_DNA"/>
</dbReference>
<sequence>MKKFELVFIPIPGSGHLASMVEMANTLLARDHRLAVTMIAFKLPLDPKANEYIQSLSAQSLTNNNSIQFIVLPELPDIPNNGNRFFLEVVLESYKPHVKQALISFLTTSTNHLAGFVLDSFCSTMVDVANEFKVPSYVYYTSCAAYLAFSLHLEQLYTQDNSSNEVIQQLKDSDVNLSVPSLVNQVPSKTIPSVFFINNFAVWFHEQAKRIRFDVKGVLINTFEELESHALSSLSTDSSLQLPPLYSVGPVLHLNKNTETMDDGDVLKWLDDQPLSSVVFLCFGSRGAFKKDQVEEIARALERSRVRFIWSLRRPGNVFQSSIDYTNFEDILPKGFLDRTQNIGRVISWAPQVEILGHPATGGFVSHCGWNSTLESLWHGVPMATWPMYAEQQFNAFDLVVELGLAVEIKISYCIELKEQANPIIMAEEIERGIRKLMDNNKNEIRKKVKTKSEECRKSVIEGGSSFISLGKFIDDVLSNSTTGGN</sequence>
<reference evidence="6 7" key="3">
    <citation type="journal article" date="2010" name="BMC Genomics">
        <title>Transcriptome sequencing and comparative analysis of cucumber flowers with different sex types.</title>
        <authorList>
            <person name="Guo S."/>
            <person name="Zheng Y."/>
            <person name="Joung J.G."/>
            <person name="Liu S."/>
            <person name="Zhang Z."/>
            <person name="Crasta O.R."/>
            <person name="Sobral B.W."/>
            <person name="Xu Y."/>
            <person name="Huang S."/>
            <person name="Fei Z."/>
        </authorList>
    </citation>
    <scope>NUCLEOTIDE SEQUENCE [LARGE SCALE GENOMIC DNA]</scope>
    <source>
        <strain evidence="7">cv. 9930</strain>
    </source>
</reference>
<evidence type="ECO:0000256" key="2">
    <source>
        <dbReference type="ARBA" id="ARBA00009995"/>
    </source>
</evidence>
<dbReference type="InterPro" id="IPR035595">
    <property type="entry name" value="UDP_glycos_trans_CS"/>
</dbReference>
<dbReference type="CDD" id="cd03784">
    <property type="entry name" value="GT1_Gtf-like"/>
    <property type="match status" value="1"/>
</dbReference>
<proteinExistence type="inferred from homology"/>
<comment type="similarity">
    <text evidence="2 4">Belongs to the UDP-glycosyltransferase family.</text>
</comment>
<dbReference type="InterPro" id="IPR002213">
    <property type="entry name" value="UDP_glucos_trans"/>
</dbReference>
<protein>
    <recommendedName>
        <fullName evidence="5">Glycosyltransferase</fullName>
        <ecNumber evidence="5">2.4.1.-</ecNumber>
    </recommendedName>
</protein>
<dbReference type="Gramene" id="KGN54992">
    <property type="protein sequence ID" value="KGN54992"/>
    <property type="gene ID" value="Csa_4G620550"/>
</dbReference>
<dbReference type="Gene3D" id="3.40.50.2000">
    <property type="entry name" value="Glycogen Phosphorylase B"/>
    <property type="match status" value="2"/>
</dbReference>
<dbReference type="OrthoDB" id="5835829at2759"/>
<gene>
    <name evidence="6" type="ORF">Csa_4G620550</name>
</gene>
<dbReference type="InterPro" id="IPR050481">
    <property type="entry name" value="UDP-glycosyltransf_plant"/>
</dbReference>
<dbReference type="eggNOG" id="KOG1192">
    <property type="taxonomic scope" value="Eukaryota"/>
</dbReference>
<reference evidence="6 7" key="1">
    <citation type="journal article" date="2009" name="Nat. Genet.">
        <title>The genome of the cucumber, Cucumis sativus L.</title>
        <authorList>
            <person name="Huang S."/>
            <person name="Li R."/>
            <person name="Zhang Z."/>
            <person name="Li L."/>
            <person name="Gu X."/>
            <person name="Fan W."/>
            <person name="Lucas W.J."/>
            <person name="Wang X."/>
            <person name="Xie B."/>
            <person name="Ni P."/>
            <person name="Ren Y."/>
            <person name="Zhu H."/>
            <person name="Li J."/>
            <person name="Lin K."/>
            <person name="Jin W."/>
            <person name="Fei Z."/>
            <person name="Li G."/>
            <person name="Staub J."/>
            <person name="Kilian A."/>
            <person name="van der Vossen E.A."/>
            <person name="Wu Y."/>
            <person name="Guo J."/>
            <person name="He J."/>
            <person name="Jia Z."/>
            <person name="Ren Y."/>
            <person name="Tian G."/>
            <person name="Lu Y."/>
            <person name="Ruan J."/>
            <person name="Qian W."/>
            <person name="Wang M."/>
            <person name="Huang Q."/>
            <person name="Li B."/>
            <person name="Xuan Z."/>
            <person name="Cao J."/>
            <person name="Asan"/>
            <person name="Wu Z."/>
            <person name="Zhang J."/>
            <person name="Cai Q."/>
            <person name="Bai Y."/>
            <person name="Zhao B."/>
            <person name="Han Y."/>
            <person name="Li Y."/>
            <person name="Li X."/>
            <person name="Wang S."/>
            <person name="Shi Q."/>
            <person name="Liu S."/>
            <person name="Cho W.K."/>
            <person name="Kim J.Y."/>
            <person name="Xu Y."/>
            <person name="Heller-Uszynska K."/>
            <person name="Miao H."/>
            <person name="Cheng Z."/>
            <person name="Zhang S."/>
            <person name="Wu J."/>
            <person name="Yang Y."/>
            <person name="Kang H."/>
            <person name="Li M."/>
            <person name="Liang H."/>
            <person name="Ren X."/>
            <person name="Shi Z."/>
            <person name="Wen M."/>
            <person name="Jian M."/>
            <person name="Yang H."/>
            <person name="Zhang G."/>
            <person name="Yang Z."/>
            <person name="Chen R."/>
            <person name="Liu S."/>
            <person name="Li J."/>
            <person name="Ma L."/>
            <person name="Liu H."/>
            <person name="Zhou Y."/>
            <person name="Zhao J."/>
            <person name="Fang X."/>
            <person name="Li G."/>
            <person name="Fang L."/>
            <person name="Li Y."/>
            <person name="Liu D."/>
            <person name="Zheng H."/>
            <person name="Zhang Y."/>
            <person name="Qin N."/>
            <person name="Li Z."/>
            <person name="Yang G."/>
            <person name="Yang S."/>
            <person name="Bolund L."/>
            <person name="Kristiansen K."/>
            <person name="Zheng H."/>
            <person name="Li S."/>
            <person name="Zhang X."/>
            <person name="Yang H."/>
            <person name="Wang J."/>
            <person name="Sun R."/>
            <person name="Zhang B."/>
            <person name="Jiang S."/>
            <person name="Wang J."/>
            <person name="Du Y."/>
            <person name="Li S."/>
        </authorList>
    </citation>
    <scope>NUCLEOTIDE SEQUENCE [LARGE SCALE GENOMIC DNA]</scope>
    <source>
        <strain evidence="7">cv. 9930</strain>
    </source>
</reference>
<reference evidence="6 7" key="2">
    <citation type="journal article" date="2009" name="PLoS ONE">
        <title>An integrated genetic and cytogenetic map of the cucumber genome.</title>
        <authorList>
            <person name="Ren Y."/>
            <person name="Zhang Z."/>
            <person name="Liu J."/>
            <person name="Staub J.E."/>
            <person name="Han Y."/>
            <person name="Cheng Z."/>
            <person name="Li X."/>
            <person name="Lu J."/>
            <person name="Miao H."/>
            <person name="Kang H."/>
            <person name="Xie B."/>
            <person name="Gu X."/>
            <person name="Wang X."/>
            <person name="Du Y."/>
            <person name="Jin W."/>
            <person name="Huang S."/>
        </authorList>
    </citation>
    <scope>NUCLEOTIDE SEQUENCE [LARGE SCALE GENOMIC DNA]</scope>
    <source>
        <strain evidence="7">cv. 9930</strain>
    </source>
</reference>
<evidence type="ECO:0000256" key="5">
    <source>
        <dbReference type="RuleBase" id="RU362057"/>
    </source>
</evidence>
<dbReference type="FunFam" id="3.40.50.2000:FF:000056">
    <property type="entry name" value="Glycosyltransferase"/>
    <property type="match status" value="1"/>
</dbReference>
<evidence type="ECO:0000256" key="3">
    <source>
        <dbReference type="ARBA" id="ARBA00022679"/>
    </source>
</evidence>
<evidence type="ECO:0000256" key="1">
    <source>
        <dbReference type="ARBA" id="ARBA00004721"/>
    </source>
</evidence>
<keyword evidence="7" id="KW-1185">Reference proteome</keyword>